<reference evidence="2" key="1">
    <citation type="journal article" date="2017" name="Med. Chem. Commun.">
        <title>Nonomuraea sp. ATCC 55076 harbours the largest actinomycete chromosome to date and the kistamicin biosynthetic gene cluster.</title>
        <authorList>
            <person name="Nazari B."/>
            <person name="Forneris C.C."/>
            <person name="Gibson M.I."/>
            <person name="Moon K."/>
            <person name="Schramma K.R."/>
            <person name="Seyedsayamdost M.R."/>
        </authorList>
    </citation>
    <scope>NUCLEOTIDE SEQUENCE [LARGE SCALE GENOMIC DNA]</scope>
    <source>
        <strain evidence="2">ATCC 55076</strain>
    </source>
</reference>
<sequence>MIGELFRENIHLSYHQIQIRPQDELGPACPRAFGNGLVALDDEEPDGATILTGIAMGQVEMTVRLAEEAPPLDLDSWEEIVDISIESTFGSLIVCGLDGDLPRNLPNLAWKGPGFYRLRVHAIGRDTDVDGTAFTPTERYAIVSWPAPCPAPDRVHKLTDVFGAEVRDRAPQAGTTWPTRKNPSGS</sequence>
<dbReference type="STRING" id="1909395.BKM31_09455"/>
<evidence type="ECO:0000313" key="2">
    <source>
        <dbReference type="Proteomes" id="UP000190797"/>
    </source>
</evidence>
<proteinExistence type="predicted"/>
<protein>
    <submittedName>
        <fullName evidence="1">Uncharacterized protein</fullName>
    </submittedName>
</protein>
<dbReference type="RefSeq" id="WP_080037798.1">
    <property type="nucleotide sequence ID" value="NZ_CP017717.1"/>
</dbReference>
<dbReference type="KEGG" id="noa:BKM31_09455"/>
<name>A0A1U9ZUP0_9ACTN</name>
<keyword evidence="2" id="KW-1185">Reference proteome</keyword>
<dbReference type="EMBL" id="CP017717">
    <property type="protein sequence ID" value="AQZ61665.1"/>
    <property type="molecule type" value="Genomic_DNA"/>
</dbReference>
<dbReference type="OrthoDB" id="4485313at2"/>
<gene>
    <name evidence="1" type="ORF">BKM31_09455</name>
</gene>
<accession>A0A1U9ZUP0</accession>
<organism evidence="1 2">
    <name type="scientific">[Actinomadura] parvosata subsp. kistnae</name>
    <dbReference type="NCBI Taxonomy" id="1909395"/>
    <lineage>
        <taxon>Bacteria</taxon>
        <taxon>Bacillati</taxon>
        <taxon>Actinomycetota</taxon>
        <taxon>Actinomycetes</taxon>
        <taxon>Streptosporangiales</taxon>
        <taxon>Streptosporangiaceae</taxon>
        <taxon>Nonomuraea</taxon>
    </lineage>
</organism>
<dbReference type="AlphaFoldDB" id="A0A1U9ZUP0"/>
<evidence type="ECO:0000313" key="1">
    <source>
        <dbReference type="EMBL" id="AQZ61665.1"/>
    </source>
</evidence>
<dbReference type="Proteomes" id="UP000190797">
    <property type="component" value="Chromosome"/>
</dbReference>